<organism evidence="4 5">
    <name type="scientific">Sus scrofa</name>
    <name type="common">Pig</name>
    <dbReference type="NCBI Taxonomy" id="9823"/>
    <lineage>
        <taxon>Eukaryota</taxon>
        <taxon>Metazoa</taxon>
        <taxon>Chordata</taxon>
        <taxon>Craniata</taxon>
        <taxon>Vertebrata</taxon>
        <taxon>Euteleostomi</taxon>
        <taxon>Mammalia</taxon>
        <taxon>Eutheria</taxon>
        <taxon>Laurasiatheria</taxon>
        <taxon>Artiodactyla</taxon>
        <taxon>Suina</taxon>
        <taxon>Suidae</taxon>
        <taxon>Sus</taxon>
    </lineage>
</organism>
<dbReference type="GO" id="GO:0042981">
    <property type="term" value="P:regulation of apoptotic process"/>
    <property type="evidence" value="ECO:0007669"/>
    <property type="project" value="InterPro"/>
</dbReference>
<dbReference type="PANTHER" id="PTHR47901:SF7">
    <property type="entry name" value="CASPASE 2"/>
    <property type="match status" value="1"/>
</dbReference>
<gene>
    <name evidence="4" type="primary">CASP2</name>
</gene>
<dbReference type="InterPro" id="IPR015917">
    <property type="entry name" value="Pept_C14A"/>
</dbReference>
<reference evidence="4 5" key="1">
    <citation type="submission" date="2017-08" db="EMBL/GenBank/DDBJ databases">
        <title>USMARCv1.0.</title>
        <authorList>
            <person name="Hannum G.I."/>
            <person name="Koren S."/>
            <person name="Schroeder S.G."/>
            <person name="Chin S.C."/>
            <person name="Nonneman D.J."/>
            <person name="Becker S.A."/>
            <person name="Rosen B.D."/>
            <person name="Bickhart D.M."/>
            <person name="Putnam N.H."/>
            <person name="Green R.E."/>
            <person name="Tuggle C.K."/>
            <person name="Liu H."/>
            <person name="Rohrer G.A."/>
            <person name="Warr A."/>
            <person name="Hall R."/>
            <person name="Kim K."/>
            <person name="Hume D.A."/>
            <person name="Talbot R."/>
            <person name="Chow W."/>
            <person name="Howe K."/>
            <person name="Schwartz A.S."/>
            <person name="Watson M."/>
            <person name="Archibald A.L."/>
            <person name="Phillippy A.M."/>
            <person name="Smith T.P.L."/>
        </authorList>
    </citation>
    <scope>NUCLEOTIDE SEQUENCE [LARGE SCALE GENOMIC DNA]</scope>
</reference>
<dbReference type="Gene3D" id="1.10.533.10">
    <property type="entry name" value="Death Domain, Fas"/>
    <property type="match status" value="1"/>
</dbReference>
<feature type="domain" description="Caspase family p20" evidence="2">
    <location>
        <begin position="205"/>
        <end position="300"/>
    </location>
</feature>
<dbReference type="InterPro" id="IPR011600">
    <property type="entry name" value="Pept_C14_caspase"/>
</dbReference>
<proteinExistence type="inferred from homology"/>
<dbReference type="FunFam" id="3.40.50.1460:FF:000009">
    <property type="entry name" value="Caspase 2"/>
    <property type="match status" value="1"/>
</dbReference>
<evidence type="ECO:0000256" key="1">
    <source>
        <dbReference type="ARBA" id="ARBA00010134"/>
    </source>
</evidence>
<protein>
    <submittedName>
        <fullName evidence="4">Caspase 2</fullName>
    </submittedName>
</protein>
<sequence>MAAPSAASGPALQQKGLMAADRGRRMLGVCGMHPDHQEALKKNRVVLAKQLLLSELLEHLLEKDIITLEMREHIQAKVGSFSQNVELLNLLPKRGPQAFDAFCVALRETKQDHLEELLLETLSGLQHAHPPVWSPRHVLSCDYNLSLPFPVRESCPPHKQPRLSADVGERSLDNGDGPPCLQVKPCTPEFYQTHYQLAYRLQSRPRGLALVLSNVHFTGKKDLEFRSGGDVDHSTLVALFKLLGYQVHVLLDQTAQEMQEKLQDFAQLPTHRVTDSCIVALLSHGVEGGVYGVDGKLLQVCAVLWAAAVKLGGGASRLPVLPVMAAVVCVGLGRPRSPTSLLPSFFAAAAGGVSALRQCQLPKPAEQTENVLHPGLPWRCYWIPWAPPSVHCCHRLSCSVSVSRCMGCAGTWAARGSQVGQLSVHRHGPASGCSRHLGLLC</sequence>
<evidence type="ECO:0000259" key="2">
    <source>
        <dbReference type="PROSITE" id="PS50208"/>
    </source>
</evidence>
<dbReference type="InterPro" id="IPR002398">
    <property type="entry name" value="Pept_C14"/>
</dbReference>
<comment type="similarity">
    <text evidence="1">Belongs to the peptidase C14A family.</text>
</comment>
<dbReference type="PROSITE" id="PS50209">
    <property type="entry name" value="CARD"/>
    <property type="match status" value="1"/>
</dbReference>
<name>A0A4X1V030_PIG</name>
<dbReference type="AlphaFoldDB" id="A0A4X1V030"/>
<dbReference type="PROSITE" id="PS50208">
    <property type="entry name" value="CASPASE_P20"/>
    <property type="match status" value="1"/>
</dbReference>
<dbReference type="InterPro" id="IPR029030">
    <property type="entry name" value="Caspase-like_dom_sf"/>
</dbReference>
<dbReference type="Ensembl" id="ENSSSCT00070041172.1">
    <property type="protein sequence ID" value="ENSSSCP00070034567.1"/>
    <property type="gene ID" value="ENSSSCG00070020689.1"/>
</dbReference>
<dbReference type="InterPro" id="IPR016129">
    <property type="entry name" value="Caspase_his_AS"/>
</dbReference>
<dbReference type="SUPFAM" id="SSF47986">
    <property type="entry name" value="DEATH domain"/>
    <property type="match status" value="1"/>
</dbReference>
<reference evidence="4" key="2">
    <citation type="submission" date="2025-08" db="UniProtKB">
        <authorList>
            <consortium name="Ensembl"/>
        </authorList>
    </citation>
    <scope>IDENTIFICATION</scope>
</reference>
<dbReference type="SMART" id="SM00114">
    <property type="entry name" value="CARD"/>
    <property type="match status" value="1"/>
</dbReference>
<dbReference type="SMART" id="SM00115">
    <property type="entry name" value="CASc"/>
    <property type="match status" value="1"/>
</dbReference>
<evidence type="ECO:0000259" key="3">
    <source>
        <dbReference type="PROSITE" id="PS50209"/>
    </source>
</evidence>
<dbReference type="InterPro" id="IPR001309">
    <property type="entry name" value="Pept_C14_p20"/>
</dbReference>
<dbReference type="Pfam" id="PF00656">
    <property type="entry name" value="Peptidase_C14"/>
    <property type="match status" value="1"/>
</dbReference>
<dbReference type="Proteomes" id="UP000314985">
    <property type="component" value="Chromosome 18"/>
</dbReference>
<dbReference type="PANTHER" id="PTHR47901">
    <property type="entry name" value="CASPASE RECRUITMENT DOMAIN-CONTAINING PROTEIN 18"/>
    <property type="match status" value="1"/>
</dbReference>
<dbReference type="FunFam" id="1.10.533.10:FF:000024">
    <property type="entry name" value="caspase-2 isoform X1"/>
    <property type="match status" value="1"/>
</dbReference>
<dbReference type="InterPro" id="IPR011029">
    <property type="entry name" value="DEATH-like_dom_sf"/>
</dbReference>
<dbReference type="PROSITE" id="PS01121">
    <property type="entry name" value="CASPASE_HIS"/>
    <property type="match status" value="1"/>
</dbReference>
<evidence type="ECO:0000313" key="4">
    <source>
        <dbReference type="Ensembl" id="ENSSSCP00070034567.1"/>
    </source>
</evidence>
<dbReference type="GO" id="GO:0006508">
    <property type="term" value="P:proteolysis"/>
    <property type="evidence" value="ECO:0007669"/>
    <property type="project" value="InterPro"/>
</dbReference>
<dbReference type="PRINTS" id="PR00376">
    <property type="entry name" value="IL1BCENZYME"/>
</dbReference>
<feature type="domain" description="CARD" evidence="3">
    <location>
        <begin position="32"/>
        <end position="121"/>
    </location>
</feature>
<dbReference type="GO" id="GO:0004197">
    <property type="term" value="F:cysteine-type endopeptidase activity"/>
    <property type="evidence" value="ECO:0007669"/>
    <property type="project" value="InterPro"/>
</dbReference>
<dbReference type="InterPro" id="IPR001315">
    <property type="entry name" value="CARD"/>
</dbReference>
<accession>A0A4X1V030</accession>
<dbReference type="Pfam" id="PF00619">
    <property type="entry name" value="CARD"/>
    <property type="match status" value="1"/>
</dbReference>
<dbReference type="Gene3D" id="3.40.50.1460">
    <property type="match status" value="1"/>
</dbReference>
<dbReference type="SUPFAM" id="SSF52129">
    <property type="entry name" value="Caspase-like"/>
    <property type="match status" value="1"/>
</dbReference>
<evidence type="ECO:0000313" key="5">
    <source>
        <dbReference type="Proteomes" id="UP000314985"/>
    </source>
</evidence>